<keyword evidence="3" id="KW-1185">Reference proteome</keyword>
<evidence type="ECO:0008006" key="4">
    <source>
        <dbReference type="Google" id="ProtNLM"/>
    </source>
</evidence>
<dbReference type="PROSITE" id="PS51257">
    <property type="entry name" value="PROKAR_LIPOPROTEIN"/>
    <property type="match status" value="1"/>
</dbReference>
<reference evidence="2 3" key="1">
    <citation type="submission" date="2020-08" db="EMBL/GenBank/DDBJ databases">
        <title>Genomic Encyclopedia of Type Strains, Phase IV (KMG-IV): sequencing the most valuable type-strain genomes for metagenomic binning, comparative biology and taxonomic classification.</title>
        <authorList>
            <person name="Goeker M."/>
        </authorList>
    </citation>
    <scope>NUCLEOTIDE SEQUENCE [LARGE SCALE GENOMIC DNA]</scope>
    <source>
        <strain evidence="2 3">DSM 24696</strain>
    </source>
</reference>
<evidence type="ECO:0000256" key="1">
    <source>
        <dbReference type="SAM" id="SignalP"/>
    </source>
</evidence>
<proteinExistence type="predicted"/>
<comment type="caution">
    <text evidence="2">The sequence shown here is derived from an EMBL/GenBank/DDBJ whole genome shotgun (WGS) entry which is preliminary data.</text>
</comment>
<sequence>MKQFYALLVIAISLFVAGCAEGTQDTQETEEVFPHTEINEQFVYEPFTYPEEWDVITIHKDVDLRYQDGDNPENHRYAEVPYRYTITFGEEAGTNETTTEEIDEYNNQQHIQGESNRQVYYHDYEKRYATLTMSRNGFIHILKDLDEAEQIEISGFEAYLAKQDNQYLGNFYFDDTYYDLQIYEDADVQSKEAAITLFEMLVGQG</sequence>
<organism evidence="2 3">
    <name type="scientific">Texcoconibacillus texcoconensis</name>
    <dbReference type="NCBI Taxonomy" id="1095777"/>
    <lineage>
        <taxon>Bacteria</taxon>
        <taxon>Bacillati</taxon>
        <taxon>Bacillota</taxon>
        <taxon>Bacilli</taxon>
        <taxon>Bacillales</taxon>
        <taxon>Bacillaceae</taxon>
        <taxon>Texcoconibacillus</taxon>
    </lineage>
</organism>
<dbReference type="Proteomes" id="UP000551878">
    <property type="component" value="Unassembled WGS sequence"/>
</dbReference>
<evidence type="ECO:0000313" key="2">
    <source>
        <dbReference type="EMBL" id="MBB5174250.1"/>
    </source>
</evidence>
<name>A0A840QSD0_9BACI</name>
<keyword evidence="1" id="KW-0732">Signal</keyword>
<feature type="chain" id="PRO_5033004895" description="Lipoprotein" evidence="1">
    <location>
        <begin position="23"/>
        <end position="205"/>
    </location>
</feature>
<dbReference type="RefSeq" id="WP_184664681.1">
    <property type="nucleotide sequence ID" value="NZ_JACHHB010000011.1"/>
</dbReference>
<dbReference type="EMBL" id="JACHHB010000011">
    <property type="protein sequence ID" value="MBB5174250.1"/>
    <property type="molecule type" value="Genomic_DNA"/>
</dbReference>
<feature type="signal peptide" evidence="1">
    <location>
        <begin position="1"/>
        <end position="22"/>
    </location>
</feature>
<protein>
    <recommendedName>
        <fullName evidence="4">Lipoprotein</fullName>
    </recommendedName>
</protein>
<dbReference type="AlphaFoldDB" id="A0A840QSD0"/>
<accession>A0A840QSD0</accession>
<evidence type="ECO:0000313" key="3">
    <source>
        <dbReference type="Proteomes" id="UP000551878"/>
    </source>
</evidence>
<gene>
    <name evidence="2" type="ORF">HNQ41_002444</name>
</gene>